<dbReference type="Pfam" id="PF02536">
    <property type="entry name" value="mTERF"/>
    <property type="match status" value="1"/>
</dbReference>
<reference evidence="5 6" key="1">
    <citation type="submission" date="2019-09" db="EMBL/GenBank/DDBJ databases">
        <authorList>
            <person name="Ou C."/>
        </authorList>
    </citation>
    <scope>NUCLEOTIDE SEQUENCE [LARGE SCALE GENOMIC DNA]</scope>
    <source>
        <strain evidence="5">S2</strain>
        <tissue evidence="5">Leaf</tissue>
    </source>
</reference>
<dbReference type="Gene3D" id="1.25.70.10">
    <property type="entry name" value="Transcription termination factor 3, mitochondrial"/>
    <property type="match status" value="1"/>
</dbReference>
<evidence type="ECO:0000256" key="4">
    <source>
        <dbReference type="SAM" id="MobiDB-lite"/>
    </source>
</evidence>
<sequence length="290" mass="34221">MTLPTTFRCRRKPPTSQSSPPPKPPSPSNCHQPSTPPLRLPRKSPLPRLHRPRLLPINHHPPIISFPLSHIKPTVHFLLTSINFISLEFRRLIGMCLEIVSSHIVEIVPLFVFLLRQAHVNGSDLRRIINRRSRLLACSVKTYLRPNFYFLQSINISQVNKHTSLISYSMEDKLLPQIDYLEKIGFSYRNAMSMFQRFPQLFCYRTKKKKKKKWRFDGILGFDICNGILGFEILGMQVAQRKREEREVRERVVEEGWGRWWERFLGFGILGMQRRERQERKERGESHNLI</sequence>
<dbReference type="PANTHER" id="PTHR13068:SF46">
    <property type="entry name" value="OS03G0360600 PROTEIN"/>
    <property type="match status" value="1"/>
</dbReference>
<dbReference type="PANTHER" id="PTHR13068">
    <property type="entry name" value="CGI-12 PROTEIN-RELATED"/>
    <property type="match status" value="1"/>
</dbReference>
<evidence type="ECO:0000313" key="5">
    <source>
        <dbReference type="EMBL" id="KAB2622294.1"/>
    </source>
</evidence>
<keyword evidence="2" id="KW-0806">Transcription termination</keyword>
<evidence type="ECO:0000256" key="3">
    <source>
        <dbReference type="ARBA" id="ARBA00022946"/>
    </source>
</evidence>
<dbReference type="SMART" id="SM00733">
    <property type="entry name" value="Mterf"/>
    <property type="match status" value="4"/>
</dbReference>
<reference evidence="6" key="2">
    <citation type="submission" date="2019-10" db="EMBL/GenBank/DDBJ databases">
        <title>A de novo genome assembly of a pear dwarfing rootstock.</title>
        <authorList>
            <person name="Wang F."/>
            <person name="Wang J."/>
            <person name="Li S."/>
            <person name="Zhang Y."/>
            <person name="Fang M."/>
            <person name="Ma L."/>
            <person name="Zhao Y."/>
            <person name="Jiang S."/>
        </authorList>
    </citation>
    <scope>NUCLEOTIDE SEQUENCE [LARGE SCALE GENOMIC DNA]</scope>
</reference>
<evidence type="ECO:0000256" key="2">
    <source>
        <dbReference type="ARBA" id="ARBA00022472"/>
    </source>
</evidence>
<dbReference type="OrthoDB" id="637682at2759"/>
<name>A0A5N5HGJ5_9ROSA</name>
<organism evidence="5 6">
    <name type="scientific">Pyrus ussuriensis x Pyrus communis</name>
    <dbReference type="NCBI Taxonomy" id="2448454"/>
    <lineage>
        <taxon>Eukaryota</taxon>
        <taxon>Viridiplantae</taxon>
        <taxon>Streptophyta</taxon>
        <taxon>Embryophyta</taxon>
        <taxon>Tracheophyta</taxon>
        <taxon>Spermatophyta</taxon>
        <taxon>Magnoliopsida</taxon>
        <taxon>eudicotyledons</taxon>
        <taxon>Gunneridae</taxon>
        <taxon>Pentapetalae</taxon>
        <taxon>rosids</taxon>
        <taxon>fabids</taxon>
        <taxon>Rosales</taxon>
        <taxon>Rosaceae</taxon>
        <taxon>Amygdaloideae</taxon>
        <taxon>Maleae</taxon>
        <taxon>Pyrus</taxon>
    </lineage>
</organism>
<keyword evidence="2" id="KW-0805">Transcription regulation</keyword>
<evidence type="ECO:0000313" key="6">
    <source>
        <dbReference type="Proteomes" id="UP000327157"/>
    </source>
</evidence>
<dbReference type="GO" id="GO:0006353">
    <property type="term" value="P:DNA-templated transcription termination"/>
    <property type="evidence" value="ECO:0007669"/>
    <property type="project" value="UniProtKB-KW"/>
</dbReference>
<dbReference type="AlphaFoldDB" id="A0A5N5HGJ5"/>
<protein>
    <submittedName>
        <fullName evidence="5">Uncharacterized protein</fullName>
    </submittedName>
</protein>
<reference evidence="5 6" key="3">
    <citation type="submission" date="2019-11" db="EMBL/GenBank/DDBJ databases">
        <title>A de novo genome assembly of a pear dwarfing rootstock.</title>
        <authorList>
            <person name="Wang F."/>
            <person name="Wang J."/>
            <person name="Li S."/>
            <person name="Zhang Y."/>
            <person name="Fang M."/>
            <person name="Ma L."/>
            <person name="Zhao Y."/>
            <person name="Jiang S."/>
        </authorList>
    </citation>
    <scope>NUCLEOTIDE SEQUENCE [LARGE SCALE GENOMIC DNA]</scope>
    <source>
        <strain evidence="5">S2</strain>
        <tissue evidence="5">Leaf</tissue>
    </source>
</reference>
<feature type="region of interest" description="Disordered" evidence="4">
    <location>
        <begin position="1"/>
        <end position="45"/>
    </location>
</feature>
<keyword evidence="3" id="KW-0809">Transit peptide</keyword>
<dbReference type="InterPro" id="IPR038538">
    <property type="entry name" value="MTERF_sf"/>
</dbReference>
<dbReference type="EMBL" id="SMOL01000231">
    <property type="protein sequence ID" value="KAB2622294.1"/>
    <property type="molecule type" value="Genomic_DNA"/>
</dbReference>
<dbReference type="GO" id="GO:0003676">
    <property type="term" value="F:nucleic acid binding"/>
    <property type="evidence" value="ECO:0007669"/>
    <property type="project" value="InterPro"/>
</dbReference>
<keyword evidence="2" id="KW-0804">Transcription</keyword>
<dbReference type="Proteomes" id="UP000327157">
    <property type="component" value="Chromosome 4"/>
</dbReference>
<keyword evidence="6" id="KW-1185">Reference proteome</keyword>
<proteinExistence type="inferred from homology"/>
<accession>A0A5N5HGJ5</accession>
<comment type="caution">
    <text evidence="5">The sequence shown here is derived from an EMBL/GenBank/DDBJ whole genome shotgun (WGS) entry which is preliminary data.</text>
</comment>
<dbReference type="InterPro" id="IPR003690">
    <property type="entry name" value="MTERF"/>
</dbReference>
<comment type="similarity">
    <text evidence="1">Belongs to the mTERF family.</text>
</comment>
<gene>
    <name evidence="5" type="ORF">D8674_024476</name>
</gene>
<evidence type="ECO:0000256" key="1">
    <source>
        <dbReference type="ARBA" id="ARBA00007692"/>
    </source>
</evidence>